<dbReference type="Gene3D" id="3.30.160.20">
    <property type="match status" value="1"/>
</dbReference>
<keyword evidence="4 5" id="KW-0694">RNA-binding</keyword>
<dbReference type="CDD" id="cd00593">
    <property type="entry name" value="RIBOc"/>
    <property type="match status" value="1"/>
</dbReference>
<dbReference type="InterPro" id="IPR036389">
    <property type="entry name" value="RNase_III_sf"/>
</dbReference>
<dbReference type="GO" id="GO:0006309">
    <property type="term" value="P:apoptotic DNA fragmentation"/>
    <property type="evidence" value="ECO:0007669"/>
    <property type="project" value="TreeGrafter"/>
</dbReference>
<dbReference type="Gene3D" id="1.10.1520.10">
    <property type="entry name" value="Ribonuclease III domain"/>
    <property type="match status" value="1"/>
</dbReference>
<dbReference type="AlphaFoldDB" id="A0AAD9F9H6"/>
<gene>
    <name evidence="8" type="ORF">KUDE01_019122</name>
</gene>
<dbReference type="PROSITE" id="PS50137">
    <property type="entry name" value="DS_RBD"/>
    <property type="match status" value="1"/>
</dbReference>
<dbReference type="PROSITE" id="PS50142">
    <property type="entry name" value="RNASE_3_2"/>
    <property type="match status" value="1"/>
</dbReference>
<keyword evidence="1" id="KW-0479">Metal-binding</keyword>
<evidence type="ECO:0000256" key="2">
    <source>
        <dbReference type="ARBA" id="ARBA00022801"/>
    </source>
</evidence>
<dbReference type="PROSITE" id="PS00517">
    <property type="entry name" value="RNASE_3_1"/>
    <property type="match status" value="1"/>
</dbReference>
<feature type="domain" description="RNase III" evidence="7">
    <location>
        <begin position="51"/>
        <end position="182"/>
    </location>
</feature>
<dbReference type="Pfam" id="PF00636">
    <property type="entry name" value="Ribonuclease_3"/>
    <property type="match status" value="1"/>
</dbReference>
<dbReference type="GO" id="GO:0046872">
    <property type="term" value="F:metal ion binding"/>
    <property type="evidence" value="ECO:0007669"/>
    <property type="project" value="UniProtKB-KW"/>
</dbReference>
<dbReference type="SMART" id="SM00535">
    <property type="entry name" value="RIBOc"/>
    <property type="match status" value="1"/>
</dbReference>
<dbReference type="GO" id="GO:0004530">
    <property type="term" value="F:deoxyribonuclease I activity"/>
    <property type="evidence" value="ECO:0007669"/>
    <property type="project" value="TreeGrafter"/>
</dbReference>
<dbReference type="SUPFAM" id="SSF69065">
    <property type="entry name" value="RNase III domain-like"/>
    <property type="match status" value="1"/>
</dbReference>
<dbReference type="PANTHER" id="PTHR14950">
    <property type="entry name" value="DICER-RELATED"/>
    <property type="match status" value="1"/>
</dbReference>
<keyword evidence="3" id="KW-0460">Magnesium</keyword>
<evidence type="ECO:0000256" key="5">
    <source>
        <dbReference type="PROSITE-ProRule" id="PRU00266"/>
    </source>
</evidence>
<evidence type="ECO:0000256" key="1">
    <source>
        <dbReference type="ARBA" id="ARBA00022723"/>
    </source>
</evidence>
<reference evidence="8" key="1">
    <citation type="submission" date="2023-04" db="EMBL/GenBank/DDBJ databases">
        <title>Chromosome-level genome of Chaenocephalus aceratus.</title>
        <authorList>
            <person name="Park H."/>
        </authorList>
    </citation>
    <scope>NUCLEOTIDE SEQUENCE</scope>
    <source>
        <strain evidence="8">DE</strain>
        <tissue evidence="8">Muscle</tissue>
    </source>
</reference>
<dbReference type="GO" id="GO:0005634">
    <property type="term" value="C:nucleus"/>
    <property type="evidence" value="ECO:0007669"/>
    <property type="project" value="TreeGrafter"/>
</dbReference>
<evidence type="ECO:0000313" key="9">
    <source>
        <dbReference type="Proteomes" id="UP001228049"/>
    </source>
</evidence>
<dbReference type="SMART" id="SM00358">
    <property type="entry name" value="DSRM"/>
    <property type="match status" value="1"/>
</dbReference>
<evidence type="ECO:0000313" key="8">
    <source>
        <dbReference type="EMBL" id="KAK1893659.1"/>
    </source>
</evidence>
<dbReference type="Proteomes" id="UP001228049">
    <property type="component" value="Unassembled WGS sequence"/>
</dbReference>
<dbReference type="GO" id="GO:0031054">
    <property type="term" value="P:pre-miRNA processing"/>
    <property type="evidence" value="ECO:0007669"/>
    <property type="project" value="InterPro"/>
</dbReference>
<accession>A0AAD9F9H6</accession>
<evidence type="ECO:0000256" key="4">
    <source>
        <dbReference type="ARBA" id="ARBA00022884"/>
    </source>
</evidence>
<dbReference type="GO" id="GO:0003723">
    <property type="term" value="F:RNA binding"/>
    <property type="evidence" value="ECO:0007669"/>
    <property type="project" value="UniProtKB-UniRule"/>
</dbReference>
<dbReference type="InterPro" id="IPR000999">
    <property type="entry name" value="RNase_III_dom"/>
</dbReference>
<dbReference type="CDD" id="cd10843">
    <property type="entry name" value="DSRM_DICER"/>
    <property type="match status" value="1"/>
</dbReference>
<evidence type="ECO:0000259" key="7">
    <source>
        <dbReference type="PROSITE" id="PS50142"/>
    </source>
</evidence>
<dbReference type="GO" id="GO:0030422">
    <property type="term" value="P:siRNA processing"/>
    <property type="evidence" value="ECO:0007669"/>
    <property type="project" value="InterPro"/>
</dbReference>
<dbReference type="GO" id="GO:0004525">
    <property type="term" value="F:ribonuclease III activity"/>
    <property type="evidence" value="ECO:0007669"/>
    <property type="project" value="InterPro"/>
</dbReference>
<dbReference type="InterPro" id="IPR014720">
    <property type="entry name" value="dsRBD_dom"/>
</dbReference>
<dbReference type="Pfam" id="PF20932">
    <property type="entry name" value="Dicer_dsRBD"/>
    <property type="match status" value="1"/>
</dbReference>
<dbReference type="SUPFAM" id="SSF54768">
    <property type="entry name" value="dsRNA-binding domain-like"/>
    <property type="match status" value="1"/>
</dbReference>
<keyword evidence="2" id="KW-0378">Hydrolase</keyword>
<keyword evidence="9" id="KW-1185">Reference proteome</keyword>
<name>A0AAD9F9H6_DISEL</name>
<organism evidence="8 9">
    <name type="scientific">Dissostichus eleginoides</name>
    <name type="common">Patagonian toothfish</name>
    <name type="synonym">Dissostichus amissus</name>
    <dbReference type="NCBI Taxonomy" id="100907"/>
    <lineage>
        <taxon>Eukaryota</taxon>
        <taxon>Metazoa</taxon>
        <taxon>Chordata</taxon>
        <taxon>Craniata</taxon>
        <taxon>Vertebrata</taxon>
        <taxon>Euteleostomi</taxon>
        <taxon>Actinopterygii</taxon>
        <taxon>Neopterygii</taxon>
        <taxon>Teleostei</taxon>
        <taxon>Neoteleostei</taxon>
        <taxon>Acanthomorphata</taxon>
        <taxon>Eupercaria</taxon>
        <taxon>Perciformes</taxon>
        <taxon>Notothenioidei</taxon>
        <taxon>Nototheniidae</taxon>
        <taxon>Dissostichus</taxon>
    </lineage>
</organism>
<evidence type="ECO:0000256" key="3">
    <source>
        <dbReference type="ARBA" id="ARBA00022842"/>
    </source>
</evidence>
<feature type="domain" description="DRBM" evidence="6">
    <location>
        <begin position="206"/>
        <end position="271"/>
    </location>
</feature>
<sequence length="279" mass="32193">MDRGALTGAVVLSGQTNTLDLNYGWLKIPPRSVLDHHPDPEGTLTHLISGFENFERKINYTFQNKTYLLQAFTHASYHYNTITDCYQRLEFLGDAILDYLITKHLYEDPRQHSPGVLTDLRSALVNNTIFASLAVKYDYHKYFKAISPELFHVIDDFVQFQLEKNEMQGMDSELRPIYMDSRMSLETVWQVYYPMMRPLIEKFSNVPRSPVRELLEMEPETAKFSPAERTYDGKVRVTVEVVGKGKFKGVGRSYRIAKSAAARRALRSLKANQPQVQKN</sequence>
<proteinExistence type="predicted"/>
<dbReference type="GO" id="GO:0070578">
    <property type="term" value="C:RISC-loading complex"/>
    <property type="evidence" value="ECO:0007669"/>
    <property type="project" value="TreeGrafter"/>
</dbReference>
<dbReference type="InterPro" id="IPR044441">
    <property type="entry name" value="DICER_DSRM"/>
</dbReference>
<dbReference type="FunFam" id="3.30.160.20:FF:000015">
    <property type="entry name" value="endoribonuclease Dicer"/>
    <property type="match status" value="1"/>
</dbReference>
<dbReference type="FunFam" id="1.10.1520.10:FF:000005">
    <property type="entry name" value="Putative endoribonuclease dicer"/>
    <property type="match status" value="1"/>
</dbReference>
<dbReference type="PANTHER" id="PTHR14950:SF37">
    <property type="entry name" value="ENDORIBONUCLEASE DICER"/>
    <property type="match status" value="1"/>
</dbReference>
<protein>
    <submittedName>
        <fullName evidence="8">Endoribonuclease Dicer</fullName>
    </submittedName>
</protein>
<comment type="caution">
    <text evidence="8">The sequence shown here is derived from an EMBL/GenBank/DDBJ whole genome shotgun (WGS) entry which is preliminary data.</text>
</comment>
<dbReference type="GO" id="GO:0005737">
    <property type="term" value="C:cytoplasm"/>
    <property type="evidence" value="ECO:0007669"/>
    <property type="project" value="TreeGrafter"/>
</dbReference>
<evidence type="ECO:0000259" key="6">
    <source>
        <dbReference type="PROSITE" id="PS50137"/>
    </source>
</evidence>
<dbReference type="EMBL" id="JASDAP010000011">
    <property type="protein sequence ID" value="KAK1893659.1"/>
    <property type="molecule type" value="Genomic_DNA"/>
</dbReference>